<name>A0A1X2IYM2_9FUNG</name>
<evidence type="ECO:0000313" key="3">
    <source>
        <dbReference type="EMBL" id="ORZ24398.1"/>
    </source>
</evidence>
<feature type="region of interest" description="Disordered" evidence="1">
    <location>
        <begin position="192"/>
        <end position="221"/>
    </location>
</feature>
<dbReference type="PANTHER" id="PTHR22949:SF0">
    <property type="entry name" value="RE27538P"/>
    <property type="match status" value="1"/>
</dbReference>
<dbReference type="AlphaFoldDB" id="A0A1X2IYM2"/>
<dbReference type="EMBL" id="MCGE01000002">
    <property type="protein sequence ID" value="ORZ24398.1"/>
    <property type="molecule type" value="Genomic_DNA"/>
</dbReference>
<dbReference type="PANTHER" id="PTHR22949">
    <property type="entry name" value="WHITE COLLAR 2 PROTEIN WC2"/>
    <property type="match status" value="1"/>
</dbReference>
<reference evidence="3 4" key="1">
    <citation type="submission" date="2016-07" db="EMBL/GenBank/DDBJ databases">
        <title>Pervasive Adenine N6-methylation of Active Genes in Fungi.</title>
        <authorList>
            <consortium name="DOE Joint Genome Institute"/>
            <person name="Mondo S.J."/>
            <person name="Dannebaum R.O."/>
            <person name="Kuo R.C."/>
            <person name="Labutti K."/>
            <person name="Haridas S."/>
            <person name="Kuo A."/>
            <person name="Salamov A."/>
            <person name="Ahrendt S.R."/>
            <person name="Lipzen A."/>
            <person name="Sullivan W."/>
            <person name="Andreopoulos W.B."/>
            <person name="Clum A."/>
            <person name="Lindquist E."/>
            <person name="Daum C."/>
            <person name="Ramamoorthy G.K."/>
            <person name="Gryganskyi A."/>
            <person name="Culley D."/>
            <person name="Magnuson J.K."/>
            <person name="James T.Y."/>
            <person name="O'Malley M.A."/>
            <person name="Stajich J.E."/>
            <person name="Spatafora J.W."/>
            <person name="Visel A."/>
            <person name="Grigoriev I.V."/>
        </authorList>
    </citation>
    <scope>NUCLEOTIDE SEQUENCE [LARGE SCALE GENOMIC DNA]</scope>
    <source>
        <strain evidence="3 4">NRRL 1336</strain>
    </source>
</reference>
<evidence type="ECO:0000259" key="2">
    <source>
        <dbReference type="Pfam" id="PF26087"/>
    </source>
</evidence>
<dbReference type="Proteomes" id="UP000193560">
    <property type="component" value="Unassembled WGS sequence"/>
</dbReference>
<evidence type="ECO:0000313" key="4">
    <source>
        <dbReference type="Proteomes" id="UP000193560"/>
    </source>
</evidence>
<comment type="caution">
    <text evidence="3">The sequence shown here is derived from an EMBL/GenBank/DDBJ whole genome shotgun (WGS) entry which is preliminary data.</text>
</comment>
<dbReference type="STRING" id="90262.A0A1X2IYM2"/>
<accession>A0A1X2IYM2</accession>
<protein>
    <recommendedName>
        <fullName evidence="2">DUF8032 domain-containing protein</fullName>
    </recommendedName>
</protein>
<gene>
    <name evidence="3" type="ORF">BCR42DRAFT_402866</name>
</gene>
<sequence>MANLPAYNYSPSKSSYSLDSVDPMSPWSYYSAYSNNVNSGNDNNNNGDAFNVMQPYEMNHWEQQASLQNMLENWTPPPGSEHEHMQKPNFLDLPSASLPPTPPNQTLTSSIGLEFLATLNPPKDIIPPLSSSGIDNPYSSSFGTSNPTSMFTSSATPTFMATPSNMSSSSSSPSSSASSFSPPVLSLLPFSSSSSSANNKYRRRCSENPLPRVNRPIRRRASSQPSVASVVSLTAHEPTSEYVDGVEYITFLYSHERLVKEYTVCADVASIDVDTIPMLFKAQNTIYPRANVERNKYDGNRWDYETSCNALGWKLCWLNQSQLCGRRGLIQRAVDSYRNRHAEMRSRRVARQQKVANGTLRKRKSKKSVSVVTSST</sequence>
<organism evidence="3 4">
    <name type="scientific">Absidia repens</name>
    <dbReference type="NCBI Taxonomy" id="90262"/>
    <lineage>
        <taxon>Eukaryota</taxon>
        <taxon>Fungi</taxon>
        <taxon>Fungi incertae sedis</taxon>
        <taxon>Mucoromycota</taxon>
        <taxon>Mucoromycotina</taxon>
        <taxon>Mucoromycetes</taxon>
        <taxon>Mucorales</taxon>
        <taxon>Cunninghamellaceae</taxon>
        <taxon>Absidia</taxon>
    </lineage>
</organism>
<keyword evidence="4" id="KW-1185">Reference proteome</keyword>
<dbReference type="OrthoDB" id="5599902at2759"/>
<dbReference type="InterPro" id="IPR058345">
    <property type="entry name" value="DUF8032"/>
</dbReference>
<proteinExistence type="predicted"/>
<evidence type="ECO:0000256" key="1">
    <source>
        <dbReference type="SAM" id="MobiDB-lite"/>
    </source>
</evidence>
<dbReference type="Pfam" id="PF26087">
    <property type="entry name" value="DUF8032"/>
    <property type="match status" value="1"/>
</dbReference>
<feature type="domain" description="DUF8032" evidence="2">
    <location>
        <begin position="247"/>
        <end position="340"/>
    </location>
</feature>